<dbReference type="InterPro" id="IPR001763">
    <property type="entry name" value="Rhodanese-like_dom"/>
</dbReference>
<dbReference type="EMBL" id="QSFS01000013">
    <property type="protein sequence ID" value="RHA67746.1"/>
    <property type="molecule type" value="Genomic_DNA"/>
</dbReference>
<dbReference type="PANTHER" id="PTHR11364">
    <property type="entry name" value="THIOSULFATE SULFERTANSFERASE"/>
    <property type="match status" value="1"/>
</dbReference>
<dbReference type="Gene3D" id="3.40.250.10">
    <property type="entry name" value="Rhodanese-like domain"/>
    <property type="match status" value="3"/>
</dbReference>
<feature type="domain" description="Rhodanese" evidence="4">
    <location>
        <begin position="164"/>
        <end position="261"/>
    </location>
</feature>
<keyword evidence="1 3" id="KW-0808">Transferase</keyword>
<evidence type="ECO:0000313" key="7">
    <source>
        <dbReference type="Proteomes" id="UP000283630"/>
    </source>
</evidence>
<dbReference type="RefSeq" id="WP_118146110.1">
    <property type="nucleotide sequence ID" value="NZ_QRWH01000023.1"/>
</dbReference>
<evidence type="ECO:0000256" key="1">
    <source>
        <dbReference type="ARBA" id="ARBA00022679"/>
    </source>
</evidence>
<comment type="caution">
    <text evidence="6">The sequence shown here is derived from an EMBL/GenBank/DDBJ whole genome shotgun (WGS) entry which is preliminary data.</text>
</comment>
<accession>A0A413SJG0</accession>
<evidence type="ECO:0000256" key="2">
    <source>
        <dbReference type="ARBA" id="ARBA00022737"/>
    </source>
</evidence>
<dbReference type="GO" id="GO:0004792">
    <property type="term" value="F:thiosulfate-cyanide sulfurtransferase activity"/>
    <property type="evidence" value="ECO:0007669"/>
    <property type="project" value="InterPro"/>
</dbReference>
<feature type="domain" description="Rhodanese" evidence="4">
    <location>
        <begin position="17"/>
        <end position="125"/>
    </location>
</feature>
<dbReference type="PROSITE" id="PS00683">
    <property type="entry name" value="RHODANESE_2"/>
    <property type="match status" value="1"/>
</dbReference>
<evidence type="ECO:0000313" key="8">
    <source>
        <dbReference type="Proteomes" id="UP000285642"/>
    </source>
</evidence>
<dbReference type="PROSITE" id="PS50206">
    <property type="entry name" value="RHODANESE_3"/>
    <property type="match status" value="3"/>
</dbReference>
<proteinExistence type="predicted"/>
<reference evidence="7 8" key="1">
    <citation type="submission" date="2018-08" db="EMBL/GenBank/DDBJ databases">
        <title>A genome reference for cultivated species of the human gut microbiota.</title>
        <authorList>
            <person name="Zou Y."/>
            <person name="Xue W."/>
            <person name="Luo G."/>
        </authorList>
    </citation>
    <scope>NUCLEOTIDE SEQUENCE [LARGE SCALE GENOMIC DNA]</scope>
    <source>
        <strain evidence="5 7">AF19-4AC</strain>
        <strain evidence="6 8">AM42-8</strain>
    </source>
</reference>
<dbReference type="InterPro" id="IPR045078">
    <property type="entry name" value="TST/MPST-like"/>
</dbReference>
<dbReference type="Proteomes" id="UP000285642">
    <property type="component" value="Unassembled WGS sequence"/>
</dbReference>
<dbReference type="AlphaFoldDB" id="A0A413SJG0"/>
<dbReference type="Pfam" id="PF00581">
    <property type="entry name" value="Rhodanese"/>
    <property type="match status" value="3"/>
</dbReference>
<dbReference type="Proteomes" id="UP000283630">
    <property type="component" value="Unassembled WGS sequence"/>
</dbReference>
<dbReference type="SUPFAM" id="SSF52821">
    <property type="entry name" value="Rhodanese/Cell cycle control phosphatase"/>
    <property type="match status" value="3"/>
</dbReference>
<organism evidence="6 8">
    <name type="scientific">Dorea formicigenerans</name>
    <dbReference type="NCBI Taxonomy" id="39486"/>
    <lineage>
        <taxon>Bacteria</taxon>
        <taxon>Bacillati</taxon>
        <taxon>Bacillota</taxon>
        <taxon>Clostridia</taxon>
        <taxon>Lachnospirales</taxon>
        <taxon>Lachnospiraceae</taxon>
        <taxon>Dorea</taxon>
    </lineage>
</organism>
<feature type="domain" description="Rhodanese" evidence="4">
    <location>
        <begin position="295"/>
        <end position="411"/>
    </location>
</feature>
<dbReference type="SMART" id="SM00450">
    <property type="entry name" value="RHOD"/>
    <property type="match status" value="3"/>
</dbReference>
<keyword evidence="2" id="KW-0677">Repeat</keyword>
<evidence type="ECO:0000313" key="6">
    <source>
        <dbReference type="EMBL" id="RHA67746.1"/>
    </source>
</evidence>
<sequence length="440" mass="51198">MKLIIEATKEMLFCAQRSSEWCVIDARSSDIYMGWKHGNEKAGHIPYAKFFSAQWLDTRWRESAKDYEVRLKIQMESQGIRPDKNIIVYDENALDAEIVLNYFSENGFDRLFYFNLNNWDGDLYKYPNRKLMMPMWMVNDIAQGRGEQYFPGCDIKIFEISWKEPSEHYLETHVPGAIHVDSNEFEVPPMWIMKEDDELIDFAMQYGVTPETIVIVYGNTRLNFGAAAKLAVVFRYLGIQQVYCMNGIIKNWLMEGYPTEVGNVKRQPCRIDKRRYILDRSHALHMKDVKEILNDPDKGKVIDIRNWKEYIGEESGYPYLDKAGRIPGTQWCYYPDHYMTPNVQMGNLEVMLKSWEKAKINLEKTMAFFCGSASWGAAACKTFANVAGFPNATIYEGGWCEWCAYPENPVETGIPEEYADYNPEEFHVSELITEESCHVM</sequence>
<dbReference type="EMBL" id="QRWH01000023">
    <property type="protein sequence ID" value="RGT06745.1"/>
    <property type="molecule type" value="Genomic_DNA"/>
</dbReference>
<evidence type="ECO:0000259" key="4">
    <source>
        <dbReference type="PROSITE" id="PS50206"/>
    </source>
</evidence>
<evidence type="ECO:0000313" key="5">
    <source>
        <dbReference type="EMBL" id="RGT06745.1"/>
    </source>
</evidence>
<gene>
    <name evidence="6" type="ORF">DW924_11545</name>
    <name evidence="5" type="ORF">DWX53_15395</name>
</gene>
<dbReference type="PANTHER" id="PTHR11364:SF27">
    <property type="entry name" value="SULFURTRANSFERASE"/>
    <property type="match status" value="1"/>
</dbReference>
<dbReference type="PROSITE" id="PS00380">
    <property type="entry name" value="RHODANESE_1"/>
    <property type="match status" value="1"/>
</dbReference>
<dbReference type="InterPro" id="IPR001307">
    <property type="entry name" value="Thiosulphate_STrfase_CS"/>
</dbReference>
<dbReference type="InterPro" id="IPR036873">
    <property type="entry name" value="Rhodanese-like_dom_sf"/>
</dbReference>
<evidence type="ECO:0000256" key="3">
    <source>
        <dbReference type="RuleBase" id="RU000507"/>
    </source>
</evidence>
<protein>
    <recommendedName>
        <fullName evidence="3">Sulfurtransferase</fullName>
    </recommendedName>
</protein>
<name>A0A413SJG0_9FIRM</name>